<reference evidence="2 3" key="1">
    <citation type="journal article" date="2023" name="Microorganisms">
        <title>Thiorhodovibrio frisius and Trv. litoralis spp. nov., Two Novel Members from a Clade of Fastidious Purple Sulfur Bacteria That Exhibit Unique Red-Shifted Light-Harvesting Capabilities.</title>
        <authorList>
            <person name="Methner A."/>
            <person name="Kuzyk S.B."/>
            <person name="Petersen J."/>
            <person name="Bauer S."/>
            <person name="Brinkmann H."/>
            <person name="Sichau K."/>
            <person name="Wanner G."/>
            <person name="Wolf J."/>
            <person name="Neumann-Schaal M."/>
            <person name="Henke P."/>
            <person name="Tank M."/>
            <person name="Sproer C."/>
            <person name="Bunk B."/>
            <person name="Overmann J."/>
        </authorList>
    </citation>
    <scope>NUCLEOTIDE SEQUENCE [LARGE SCALE GENOMIC DNA]</scope>
    <source>
        <strain evidence="2 3">DSM 6702</strain>
    </source>
</reference>
<evidence type="ECO:0008006" key="4">
    <source>
        <dbReference type="Google" id="ProtNLM"/>
    </source>
</evidence>
<proteinExistence type="predicted"/>
<keyword evidence="1" id="KW-1133">Transmembrane helix</keyword>
<dbReference type="RefSeq" id="WP_328984527.1">
    <property type="nucleotide sequence ID" value="NZ_CP121472.1"/>
</dbReference>
<gene>
    <name evidence="2" type="ORF">Thiowin_03876</name>
</gene>
<organism evidence="2 3">
    <name type="scientific">Thiorhodovibrio winogradskyi</name>
    <dbReference type="NCBI Taxonomy" id="77007"/>
    <lineage>
        <taxon>Bacteria</taxon>
        <taxon>Pseudomonadati</taxon>
        <taxon>Pseudomonadota</taxon>
        <taxon>Gammaproteobacteria</taxon>
        <taxon>Chromatiales</taxon>
        <taxon>Chromatiaceae</taxon>
        <taxon>Thiorhodovibrio</taxon>
    </lineage>
</organism>
<evidence type="ECO:0000313" key="2">
    <source>
        <dbReference type="EMBL" id="WPL18785.1"/>
    </source>
</evidence>
<protein>
    <recommendedName>
        <fullName evidence="4">Zinc ribbon domain-containing protein</fullName>
    </recommendedName>
</protein>
<evidence type="ECO:0000313" key="3">
    <source>
        <dbReference type="Proteomes" id="UP001432180"/>
    </source>
</evidence>
<sequence>MHCPKCGAAQPDGTTICRQCGIVFEKYWKYHLRPGEAAPPVARPDLEVTADSSRPPWRELVLPPTTDADPLTAWARAVLLGILIIWGLPLIGSSVDSNAVGQSFLHLINLPFHEAGHVLFRPFGAFITSLGGTLGQLLMPLICLLVLLLKTHDPFGAAVALWWFGENFLDIAPYINDARAGVLPLLGGNFGHSSPYGFHDWEFILTESGLLHLDQQIAQFSHMTGAFMMLAAMVWGGLLVHRQMHAAKDAR</sequence>
<feature type="transmembrane region" description="Helical" evidence="1">
    <location>
        <begin position="73"/>
        <end position="92"/>
    </location>
</feature>
<name>A0ABZ0SCN9_9GAMM</name>
<evidence type="ECO:0000256" key="1">
    <source>
        <dbReference type="SAM" id="Phobius"/>
    </source>
</evidence>
<accession>A0ABZ0SCN9</accession>
<feature type="transmembrane region" description="Helical" evidence="1">
    <location>
        <begin position="220"/>
        <end position="241"/>
    </location>
</feature>
<keyword evidence="1" id="KW-0812">Transmembrane</keyword>
<dbReference type="EMBL" id="CP121472">
    <property type="protein sequence ID" value="WPL18785.1"/>
    <property type="molecule type" value="Genomic_DNA"/>
</dbReference>
<keyword evidence="1" id="KW-0472">Membrane</keyword>
<dbReference type="Proteomes" id="UP001432180">
    <property type="component" value="Chromosome"/>
</dbReference>
<keyword evidence="3" id="KW-1185">Reference proteome</keyword>
<feature type="transmembrane region" description="Helical" evidence="1">
    <location>
        <begin position="123"/>
        <end position="149"/>
    </location>
</feature>